<feature type="non-terminal residue" evidence="3">
    <location>
        <position position="1"/>
    </location>
</feature>
<feature type="region of interest" description="Disordered" evidence="1">
    <location>
        <begin position="298"/>
        <end position="379"/>
    </location>
</feature>
<feature type="domain" description="ZU5" evidence="2">
    <location>
        <begin position="20"/>
        <end position="92"/>
    </location>
</feature>
<sequence>DRAADDDSLVYTGRAFSYGSTTGISLSFPAGECEKPVDISVQVANDDYILPSGCDEMPIVSDMYKITASDAFLVPVTLRMNHCAVMEEEDSLVFIVAHGSPPHRFNLLYGGIFPPDETYGEIKLKNFSILAILAHKLGWRMSLSVQVFYHKNNTAATFVVTKNTPSLIQAVKEEYSDAVPGSSNSILCDYTTRAITLSIQANPQAGWIVVPDFDPPQILTRLIQEYREGKTPPCIQLNVKWTGQGKPKEEELKIRVHGCSIKSFTLFSKHFIPSSIATQLQSQHQPLVLGLQSTAPLSPLSSNASSPPRTPRESHASLAQPTAILVNDQEATISEERPEEKREAGLGSPDTTSGDSSTPKLSPMAEEKTSIPVSSKLRQTGNLVTTPKLLNFNHPQFLNFDTTSATEGERTFDGCLLPESMTLLSTLSDCTSEGRKFTDEANDFSLDIPEGAIAEGERHTVDVGAGLFCPFQFPEGLRPVSPVFWVCVRDKKNFQFSKHVPVTIPHFLNLENDDDVQSLGLTFLKADHDKNSEGLYEFNPTDGEMDFQTFKSHGILRTLHFCSLCIAARDIPKSLEKALFCITAVLPQFSIPVGKSINLYFLITFLNLKTCLKKVDDIIATMELDGHNTKQLKFQFNTNTRTPALEMVITQPKHGKIGLSGNTKVFRSEVDFFVKRRLSEGELNTLKSDKFYPPRFEGYFASFRANATLDDGKIVFKGATSDIVYDVHLDCPTAIPAIKEAVDVSTQTESQLLLGM</sequence>
<evidence type="ECO:0000313" key="3">
    <source>
        <dbReference type="EMBL" id="CAI7997396.1"/>
    </source>
</evidence>
<feature type="compositionally biased region" description="Low complexity" evidence="1">
    <location>
        <begin position="298"/>
        <end position="307"/>
    </location>
</feature>
<keyword evidence="4" id="KW-1185">Reference proteome</keyword>
<dbReference type="EMBL" id="CASHTH010000311">
    <property type="protein sequence ID" value="CAI7997396.1"/>
    <property type="molecule type" value="Genomic_DNA"/>
</dbReference>
<feature type="compositionally biased region" description="Low complexity" evidence="1">
    <location>
        <begin position="347"/>
        <end position="359"/>
    </location>
</feature>
<accession>A0AA35W4C0</accession>
<dbReference type="Pfam" id="PF00791">
    <property type="entry name" value="ZU5"/>
    <property type="match status" value="1"/>
</dbReference>
<dbReference type="Proteomes" id="UP001174909">
    <property type="component" value="Unassembled WGS sequence"/>
</dbReference>
<reference evidence="3" key="1">
    <citation type="submission" date="2023-03" db="EMBL/GenBank/DDBJ databases">
        <authorList>
            <person name="Steffen K."/>
            <person name="Cardenas P."/>
        </authorList>
    </citation>
    <scope>NUCLEOTIDE SEQUENCE</scope>
</reference>
<name>A0AA35W4C0_GEOBA</name>
<evidence type="ECO:0000313" key="4">
    <source>
        <dbReference type="Proteomes" id="UP001174909"/>
    </source>
</evidence>
<comment type="caution">
    <text evidence="3">The sequence shown here is derived from an EMBL/GenBank/DDBJ whole genome shotgun (WGS) entry which is preliminary data.</text>
</comment>
<protein>
    <recommendedName>
        <fullName evidence="2">ZU5 domain-containing protein</fullName>
    </recommendedName>
</protein>
<dbReference type="Gene3D" id="2.60.220.30">
    <property type="match status" value="2"/>
</dbReference>
<proteinExistence type="predicted"/>
<dbReference type="AlphaFoldDB" id="A0AA35W4C0"/>
<feature type="compositionally biased region" description="Basic and acidic residues" evidence="1">
    <location>
        <begin position="334"/>
        <end position="344"/>
    </location>
</feature>
<dbReference type="InterPro" id="IPR000906">
    <property type="entry name" value="ZU5_dom"/>
</dbReference>
<evidence type="ECO:0000256" key="1">
    <source>
        <dbReference type="SAM" id="MobiDB-lite"/>
    </source>
</evidence>
<gene>
    <name evidence="3" type="ORF">GBAR_LOCUS2141</name>
</gene>
<evidence type="ECO:0000259" key="2">
    <source>
        <dbReference type="Pfam" id="PF00791"/>
    </source>
</evidence>
<organism evidence="3 4">
    <name type="scientific">Geodia barretti</name>
    <name type="common">Barrett's horny sponge</name>
    <dbReference type="NCBI Taxonomy" id="519541"/>
    <lineage>
        <taxon>Eukaryota</taxon>
        <taxon>Metazoa</taxon>
        <taxon>Porifera</taxon>
        <taxon>Demospongiae</taxon>
        <taxon>Heteroscleromorpha</taxon>
        <taxon>Tetractinellida</taxon>
        <taxon>Astrophorina</taxon>
        <taxon>Geodiidae</taxon>
        <taxon>Geodia</taxon>
    </lineage>
</organism>